<protein>
    <submittedName>
        <fullName evidence="1">Uncharacterized protein</fullName>
    </submittedName>
</protein>
<dbReference type="EMBL" id="MT143912">
    <property type="protein sequence ID" value="QJH92696.1"/>
    <property type="molecule type" value="Genomic_DNA"/>
</dbReference>
<dbReference type="AlphaFoldDB" id="A0A6M3X4M0"/>
<gene>
    <name evidence="1" type="ORF">MM171A02529_0008</name>
</gene>
<organism evidence="1">
    <name type="scientific">viral metagenome</name>
    <dbReference type="NCBI Taxonomy" id="1070528"/>
    <lineage>
        <taxon>unclassified sequences</taxon>
        <taxon>metagenomes</taxon>
        <taxon>organismal metagenomes</taxon>
    </lineage>
</organism>
<sequence length="56" mass="6446">MKNVSEGIADKVFTLEHGIHVSKTIDTFWIVNNSVFTDTHIYEDLYTQLQNLFGKS</sequence>
<reference evidence="1" key="1">
    <citation type="submission" date="2020-03" db="EMBL/GenBank/DDBJ databases">
        <title>The deep terrestrial virosphere.</title>
        <authorList>
            <person name="Holmfeldt K."/>
            <person name="Nilsson E."/>
            <person name="Simone D."/>
            <person name="Lopez-Fernandez M."/>
            <person name="Wu X."/>
            <person name="de Brujin I."/>
            <person name="Lundin D."/>
            <person name="Andersson A."/>
            <person name="Bertilsson S."/>
            <person name="Dopson M."/>
        </authorList>
    </citation>
    <scope>NUCLEOTIDE SEQUENCE</scope>
    <source>
        <strain evidence="1">MM171A02529</strain>
    </source>
</reference>
<evidence type="ECO:0000313" key="1">
    <source>
        <dbReference type="EMBL" id="QJH92696.1"/>
    </source>
</evidence>
<accession>A0A6M3X4M0</accession>
<name>A0A6M3X4M0_9ZZZZ</name>
<proteinExistence type="predicted"/>